<dbReference type="AlphaFoldDB" id="A0A6M3L1I2"/>
<reference evidence="1" key="1">
    <citation type="submission" date="2020-03" db="EMBL/GenBank/DDBJ databases">
        <title>The deep terrestrial virosphere.</title>
        <authorList>
            <person name="Holmfeldt K."/>
            <person name="Nilsson E."/>
            <person name="Simone D."/>
            <person name="Lopez-Fernandez M."/>
            <person name="Wu X."/>
            <person name="de Brujin I."/>
            <person name="Lundin D."/>
            <person name="Andersson A."/>
            <person name="Bertilsson S."/>
            <person name="Dopson M."/>
        </authorList>
    </citation>
    <scope>NUCLEOTIDE SEQUENCE</scope>
    <source>
        <strain evidence="1">MM415B02814</strain>
    </source>
</reference>
<organism evidence="1">
    <name type="scientific">viral metagenome</name>
    <dbReference type="NCBI Taxonomy" id="1070528"/>
    <lineage>
        <taxon>unclassified sequences</taxon>
        <taxon>metagenomes</taxon>
        <taxon>organismal metagenomes</taxon>
    </lineage>
</organism>
<name>A0A6M3L1I2_9ZZZZ</name>
<sequence>MYIRVPKIKRCYNMSDNAKITRKKRFYKTTPIMIETSLAEELRGTAKREERDIQVVGTRFVKFAINTYKSKNLTDSSQLFEGSDDV</sequence>
<protein>
    <submittedName>
        <fullName evidence="1">Uncharacterized protein</fullName>
    </submittedName>
</protein>
<dbReference type="EMBL" id="MT142760">
    <property type="protein sequence ID" value="QJA88189.1"/>
    <property type="molecule type" value="Genomic_DNA"/>
</dbReference>
<proteinExistence type="predicted"/>
<accession>A0A6M3L1I2</accession>
<evidence type="ECO:0000313" key="1">
    <source>
        <dbReference type="EMBL" id="QJA88189.1"/>
    </source>
</evidence>
<gene>
    <name evidence="1" type="ORF">MM415B02814_0010</name>
</gene>